<dbReference type="Proteomes" id="UP000199682">
    <property type="component" value="Unassembled WGS sequence"/>
</dbReference>
<evidence type="ECO:0000313" key="3">
    <source>
        <dbReference type="Proteomes" id="UP000199682"/>
    </source>
</evidence>
<reference evidence="3" key="1">
    <citation type="submission" date="2016-10" db="EMBL/GenBank/DDBJ databases">
        <authorList>
            <person name="Varghese N."/>
            <person name="Submissions S."/>
        </authorList>
    </citation>
    <scope>NUCLEOTIDE SEQUENCE [LARGE SCALE GENOMIC DNA]</scope>
    <source>
        <strain evidence="3">DSM 44796</strain>
    </source>
</reference>
<name>A0A1G8WY98_9PSEU</name>
<proteinExistence type="predicted"/>
<evidence type="ECO:0000256" key="1">
    <source>
        <dbReference type="SAM" id="SignalP"/>
    </source>
</evidence>
<dbReference type="RefSeq" id="WP_143027667.1">
    <property type="nucleotide sequence ID" value="NZ_FNET01000003.1"/>
</dbReference>
<accession>A0A1G8WY98</accession>
<dbReference type="EMBL" id="FNET01000003">
    <property type="protein sequence ID" value="SDJ83046.1"/>
    <property type="molecule type" value="Genomic_DNA"/>
</dbReference>
<protein>
    <submittedName>
        <fullName evidence="2">Uncharacterized protein</fullName>
    </submittedName>
</protein>
<keyword evidence="1" id="KW-0732">Signal</keyword>
<feature type="chain" id="PRO_5011747268" evidence="1">
    <location>
        <begin position="29"/>
        <end position="191"/>
    </location>
</feature>
<evidence type="ECO:0000313" key="2">
    <source>
        <dbReference type="EMBL" id="SDJ83046.1"/>
    </source>
</evidence>
<gene>
    <name evidence="2" type="ORF">SAMN04488074_103321</name>
</gene>
<feature type="signal peptide" evidence="1">
    <location>
        <begin position="1"/>
        <end position="28"/>
    </location>
</feature>
<organism evidence="2 3">
    <name type="scientific">Lentzea albidocapillata subsp. violacea</name>
    <dbReference type="NCBI Taxonomy" id="128104"/>
    <lineage>
        <taxon>Bacteria</taxon>
        <taxon>Bacillati</taxon>
        <taxon>Actinomycetota</taxon>
        <taxon>Actinomycetes</taxon>
        <taxon>Pseudonocardiales</taxon>
        <taxon>Pseudonocardiaceae</taxon>
        <taxon>Lentzea</taxon>
    </lineage>
</organism>
<sequence>MSGRSLIAATTAAMAFLSVLGLTTAASASEGSTVTYSVGMRIGGFDPEVAKANGYEIRTDEQGRQYSVKLGEVGTQSQNGGRLYGDCGNSWVRVNGIGRRVARLETSWDVILPVVAFEWHITVIDTAGVSSQDWGPRPGPGSTHWQDSRDLPGMAVGTVDAQVTPTASKVQMNNGAWCYSGGPRDSGWISA</sequence>
<dbReference type="AlphaFoldDB" id="A0A1G8WY98"/>